<dbReference type="Proteomes" id="UP000198500">
    <property type="component" value="Unassembled WGS sequence"/>
</dbReference>
<feature type="coiled-coil region" evidence="1">
    <location>
        <begin position="141"/>
        <end position="185"/>
    </location>
</feature>
<reference evidence="3 4" key="1">
    <citation type="submission" date="2016-10" db="EMBL/GenBank/DDBJ databases">
        <authorList>
            <person name="de Groot N.N."/>
        </authorList>
    </citation>
    <scope>NUCLEOTIDE SEQUENCE [LARGE SCALE GENOMIC DNA]</scope>
    <source>
        <strain evidence="3 4">DSM 19219</strain>
    </source>
</reference>
<protein>
    <submittedName>
        <fullName evidence="3">Uncharacterized protein</fullName>
    </submittedName>
</protein>
<keyword evidence="2" id="KW-0732">Signal</keyword>
<feature type="signal peptide" evidence="2">
    <location>
        <begin position="1"/>
        <end position="26"/>
    </location>
</feature>
<dbReference type="EMBL" id="FNNI01000004">
    <property type="protein sequence ID" value="SDX13660.1"/>
    <property type="molecule type" value="Genomic_DNA"/>
</dbReference>
<keyword evidence="1" id="KW-0175">Coiled coil</keyword>
<accession>A0A1H2Z8C7</accession>
<evidence type="ECO:0000313" key="3">
    <source>
        <dbReference type="EMBL" id="SDX13660.1"/>
    </source>
</evidence>
<proteinExistence type="predicted"/>
<dbReference type="STRING" id="574349.SAMN05443545_10468"/>
<dbReference type="OrthoDB" id="6159094at2"/>
<evidence type="ECO:0000256" key="1">
    <source>
        <dbReference type="SAM" id="Coils"/>
    </source>
</evidence>
<gene>
    <name evidence="3" type="ORF">SAMN05443545_10468</name>
</gene>
<dbReference type="AlphaFoldDB" id="A0A1H2Z8C7"/>
<evidence type="ECO:0000313" key="4">
    <source>
        <dbReference type="Proteomes" id="UP000198500"/>
    </source>
</evidence>
<name>A0A1H2Z8C7_9GAMM</name>
<sequence>MNWRDSGLVLVLAGALSLTGISQAQAQSAAKGPPDWPCVQRLVPELSWGSLWTGPSLDDLEQDWWDDDDVGQVVRFATDRKTDSDEALARVQEFVDSVADDEDRDERLTLLFAGLFDRIDSERSRVIERIRGAARGQVERLERVSDVVDRLEEARSSEESNQAEIQRLEKELQMEQRIFQKRQQALPSMCEKPYLLEEDLGRMVRIIRNAM</sequence>
<dbReference type="RefSeq" id="WP_092569095.1">
    <property type="nucleotide sequence ID" value="NZ_BMXH01000001.1"/>
</dbReference>
<keyword evidence="4" id="KW-1185">Reference proteome</keyword>
<feature type="chain" id="PRO_5011541392" evidence="2">
    <location>
        <begin position="27"/>
        <end position="211"/>
    </location>
</feature>
<evidence type="ECO:0000256" key="2">
    <source>
        <dbReference type="SAM" id="SignalP"/>
    </source>
</evidence>
<organism evidence="3 4">
    <name type="scientific">Aidingimonas halophila</name>
    <dbReference type="NCBI Taxonomy" id="574349"/>
    <lineage>
        <taxon>Bacteria</taxon>
        <taxon>Pseudomonadati</taxon>
        <taxon>Pseudomonadota</taxon>
        <taxon>Gammaproteobacteria</taxon>
        <taxon>Oceanospirillales</taxon>
        <taxon>Halomonadaceae</taxon>
        <taxon>Aidingimonas</taxon>
    </lineage>
</organism>